<gene>
    <name evidence="1" type="ORF">JGZ69_03270</name>
</gene>
<dbReference type="AlphaFoldDB" id="A0AB37HMR1"/>
<protein>
    <submittedName>
        <fullName evidence="1">Uncharacterized protein</fullName>
    </submittedName>
</protein>
<organism evidence="1 2">
    <name type="scientific">Heyndrickxia sporothermodurans</name>
    <dbReference type="NCBI Taxonomy" id="46224"/>
    <lineage>
        <taxon>Bacteria</taxon>
        <taxon>Bacillati</taxon>
        <taxon>Bacillota</taxon>
        <taxon>Bacilli</taxon>
        <taxon>Bacillales</taxon>
        <taxon>Bacillaceae</taxon>
        <taxon>Heyndrickxia</taxon>
    </lineage>
</organism>
<dbReference type="Proteomes" id="UP000595512">
    <property type="component" value="Chromosome"/>
</dbReference>
<sequence length="108" mass="12542">MFKRSIKDVPMNVKSFITVYADGRVYFSLSVRENFKLYHNSIAAIKYSSHQKKIYLDPDYPAYPMKPDYTGLKITNAYAKAKRLNMKPGKYALVSFNNVVVFQRFPDA</sequence>
<reference evidence="1 2" key="1">
    <citation type="submission" date="2020-12" db="EMBL/GenBank/DDBJ databases">
        <title>Taxonomic evaluation of the Bacillus sporothermodurans group of bacteria based on whole genome sequences.</title>
        <authorList>
            <person name="Fiedler G."/>
            <person name="Herbstmann A.-D."/>
            <person name="Doll E."/>
            <person name="Wenning M."/>
            <person name="Brinks E."/>
            <person name="Kabisch J."/>
            <person name="Breitenwieser F."/>
            <person name="Lappann M."/>
            <person name="Boehnlein C."/>
            <person name="Franz C."/>
        </authorList>
    </citation>
    <scope>NUCLEOTIDE SEQUENCE [LARGE SCALE GENOMIC DNA]</scope>
    <source>
        <strain evidence="1 2">DSM 10599</strain>
    </source>
</reference>
<dbReference type="EMBL" id="CP066701">
    <property type="protein sequence ID" value="QQX25978.1"/>
    <property type="molecule type" value="Genomic_DNA"/>
</dbReference>
<dbReference type="RefSeq" id="WP_107958423.1">
    <property type="nucleotide sequence ID" value="NZ_CP066701.1"/>
</dbReference>
<evidence type="ECO:0000313" key="2">
    <source>
        <dbReference type="Proteomes" id="UP000595512"/>
    </source>
</evidence>
<dbReference type="KEGG" id="hspo:JGZ69_03270"/>
<name>A0AB37HMR1_9BACI</name>
<proteinExistence type="predicted"/>
<accession>A0AB37HMR1</accession>
<evidence type="ECO:0000313" key="1">
    <source>
        <dbReference type="EMBL" id="QQX25978.1"/>
    </source>
</evidence>